<evidence type="ECO:0000313" key="3">
    <source>
        <dbReference type="Proteomes" id="UP001176961"/>
    </source>
</evidence>
<dbReference type="Pfam" id="PF02214">
    <property type="entry name" value="BTB_2"/>
    <property type="match status" value="1"/>
</dbReference>
<dbReference type="GO" id="GO:0051260">
    <property type="term" value="P:protein homooligomerization"/>
    <property type="evidence" value="ECO:0007669"/>
    <property type="project" value="InterPro"/>
</dbReference>
<sequence length="216" mass="24941">MTDKKKQPSFGERVKINVGGTIFETSLFTLTRLDNTMLSAMVANRWRNQEELFIDRSPTHFAKVLDYLRDGASFALPKDDDARQALRKEAEFYNIPDLAKMCCYEFKVLNKVQWKDNNVIEAYWKFLVRHLFNPSDKKTCMACMCTVNGYVGPTTTASYSMGRSVSPSNYDNWVLLKHHMRTMKGTVAQVFEQCCRVKYSSAHELHLPKSALRLSR</sequence>
<name>A0AA36GJ46_CYLNA</name>
<dbReference type="AlphaFoldDB" id="A0AA36GJ46"/>
<dbReference type="SUPFAM" id="SSF54695">
    <property type="entry name" value="POZ domain"/>
    <property type="match status" value="1"/>
</dbReference>
<comment type="caution">
    <text evidence="2">The sequence shown here is derived from an EMBL/GenBank/DDBJ whole genome shotgun (WGS) entry which is preliminary data.</text>
</comment>
<protein>
    <recommendedName>
        <fullName evidence="1">BTB domain-containing protein</fullName>
    </recommendedName>
</protein>
<dbReference type="Gene3D" id="3.30.710.10">
    <property type="entry name" value="Potassium Channel Kv1.1, Chain A"/>
    <property type="match status" value="1"/>
</dbReference>
<dbReference type="InterPro" id="IPR011333">
    <property type="entry name" value="SKP1/BTB/POZ_sf"/>
</dbReference>
<feature type="domain" description="BTB" evidence="1">
    <location>
        <begin position="12"/>
        <end position="110"/>
    </location>
</feature>
<dbReference type="SMART" id="SM00225">
    <property type="entry name" value="BTB"/>
    <property type="match status" value="1"/>
</dbReference>
<organism evidence="2 3">
    <name type="scientific">Cylicocyclus nassatus</name>
    <name type="common">Nematode worm</name>
    <dbReference type="NCBI Taxonomy" id="53992"/>
    <lineage>
        <taxon>Eukaryota</taxon>
        <taxon>Metazoa</taxon>
        <taxon>Ecdysozoa</taxon>
        <taxon>Nematoda</taxon>
        <taxon>Chromadorea</taxon>
        <taxon>Rhabditida</taxon>
        <taxon>Rhabditina</taxon>
        <taxon>Rhabditomorpha</taxon>
        <taxon>Strongyloidea</taxon>
        <taxon>Strongylidae</taxon>
        <taxon>Cylicocyclus</taxon>
    </lineage>
</organism>
<accession>A0AA36GJ46</accession>
<dbReference type="EMBL" id="CATQJL010000001">
    <property type="protein sequence ID" value="CAJ0591186.1"/>
    <property type="molecule type" value="Genomic_DNA"/>
</dbReference>
<evidence type="ECO:0000259" key="1">
    <source>
        <dbReference type="SMART" id="SM00225"/>
    </source>
</evidence>
<keyword evidence="3" id="KW-1185">Reference proteome</keyword>
<proteinExistence type="predicted"/>
<dbReference type="PANTHER" id="PTHR11145">
    <property type="entry name" value="BTB/POZ DOMAIN-CONTAINING ADAPTER FOR CUL3-MEDIATED RHOA DEGRADATION PROTEIN FAMILY MEMBER"/>
    <property type="match status" value="1"/>
</dbReference>
<evidence type="ECO:0000313" key="2">
    <source>
        <dbReference type="EMBL" id="CAJ0591186.1"/>
    </source>
</evidence>
<dbReference type="InterPro" id="IPR000210">
    <property type="entry name" value="BTB/POZ_dom"/>
</dbReference>
<gene>
    <name evidence="2" type="ORF">CYNAS_LOCUS3169</name>
</gene>
<dbReference type="Proteomes" id="UP001176961">
    <property type="component" value="Unassembled WGS sequence"/>
</dbReference>
<dbReference type="InterPro" id="IPR045068">
    <property type="entry name" value="BACURD1-3"/>
</dbReference>
<reference evidence="2" key="1">
    <citation type="submission" date="2023-07" db="EMBL/GenBank/DDBJ databases">
        <authorList>
            <consortium name="CYATHOMIX"/>
        </authorList>
    </citation>
    <scope>NUCLEOTIDE SEQUENCE</scope>
    <source>
        <strain evidence="2">N/A</strain>
    </source>
</reference>
<dbReference type="InterPro" id="IPR003131">
    <property type="entry name" value="T1-type_BTB"/>
</dbReference>
<dbReference type="CDD" id="cd18316">
    <property type="entry name" value="BTB_POZ_KCTD-like"/>
    <property type="match status" value="1"/>
</dbReference>
<dbReference type="PANTHER" id="PTHR11145:SF12">
    <property type="entry name" value="BTB DOMAIN-CONTAINING PROTEIN"/>
    <property type="match status" value="1"/>
</dbReference>